<comment type="catalytic activity">
    <reaction evidence="8">
        <text>Exolytic cleavage of the (1-&gt;4)-beta-glycosidic linkage between N-acetylmuramic acid (MurNAc) and N-acetylglucosamine (GlcNAc) residues in peptidoglycan, from either the reducing or the non-reducing ends of the peptidoglycan chains, with concomitant formation of a 1,6-anhydrobond in the MurNAc residue.</text>
        <dbReference type="EC" id="4.2.2.n1"/>
    </reaction>
</comment>
<dbReference type="HAMAP" id="MF_02016">
    <property type="entry name" value="MltF"/>
    <property type="match status" value="1"/>
</dbReference>
<protein>
    <recommendedName>
        <fullName evidence="8">Membrane-bound lytic murein transglycosylase F</fullName>
        <ecNumber evidence="8">4.2.2.n1</ecNumber>
    </recommendedName>
    <alternativeName>
        <fullName evidence="8">Murein lyase F</fullName>
    </alternativeName>
</protein>
<evidence type="ECO:0000313" key="12">
    <source>
        <dbReference type="Proteomes" id="UP001139319"/>
    </source>
</evidence>
<keyword evidence="12" id="KW-1185">Reference proteome</keyword>
<dbReference type="Gene3D" id="1.10.530.10">
    <property type="match status" value="1"/>
</dbReference>
<dbReference type="InterPro" id="IPR008258">
    <property type="entry name" value="Transglycosylase_SLT_dom_1"/>
</dbReference>
<evidence type="ECO:0000256" key="7">
    <source>
        <dbReference type="ARBA" id="ARBA00023316"/>
    </source>
</evidence>
<dbReference type="GO" id="GO:0016998">
    <property type="term" value="P:cell wall macromolecule catabolic process"/>
    <property type="evidence" value="ECO:0007669"/>
    <property type="project" value="UniProtKB-UniRule"/>
</dbReference>
<dbReference type="Pfam" id="PF00497">
    <property type="entry name" value="SBP_bac_3"/>
    <property type="match status" value="1"/>
</dbReference>
<dbReference type="EC" id="4.2.2.n1" evidence="8"/>
<dbReference type="InterPro" id="IPR023346">
    <property type="entry name" value="Lysozyme-like_dom_sf"/>
</dbReference>
<evidence type="ECO:0000256" key="8">
    <source>
        <dbReference type="HAMAP-Rule" id="MF_02016"/>
    </source>
</evidence>
<dbReference type="SUPFAM" id="SSF53955">
    <property type="entry name" value="Lysozyme-like"/>
    <property type="match status" value="1"/>
</dbReference>
<evidence type="ECO:0000256" key="6">
    <source>
        <dbReference type="ARBA" id="ARBA00023239"/>
    </source>
</evidence>
<proteinExistence type="inferred from homology"/>
<dbReference type="GO" id="GO:0071555">
    <property type="term" value="P:cell wall organization"/>
    <property type="evidence" value="ECO:0007669"/>
    <property type="project" value="UniProtKB-KW"/>
</dbReference>
<evidence type="ECO:0000256" key="5">
    <source>
        <dbReference type="ARBA" id="ARBA00023237"/>
    </source>
</evidence>
<dbReference type="InterPro" id="IPR001638">
    <property type="entry name" value="Solute-binding_3/MltF_N"/>
</dbReference>
<feature type="region of interest" description="Disordered" evidence="9">
    <location>
        <begin position="472"/>
        <end position="506"/>
    </location>
</feature>
<dbReference type="PROSITE" id="PS00922">
    <property type="entry name" value="TRANSGLYCOSYLASE"/>
    <property type="match status" value="1"/>
</dbReference>
<evidence type="ECO:0000256" key="1">
    <source>
        <dbReference type="ARBA" id="ARBA00007734"/>
    </source>
</evidence>
<dbReference type="EMBL" id="JAMFTH010000001">
    <property type="protein sequence ID" value="MCP8897804.1"/>
    <property type="molecule type" value="Genomic_DNA"/>
</dbReference>
<evidence type="ECO:0000256" key="2">
    <source>
        <dbReference type="ARBA" id="ARBA00010333"/>
    </source>
</evidence>
<keyword evidence="5 8" id="KW-0998">Cell outer membrane</keyword>
<dbReference type="PANTHER" id="PTHR35936:SF32">
    <property type="entry name" value="MEMBRANE-BOUND LYTIC MUREIN TRANSGLYCOSYLASE F"/>
    <property type="match status" value="1"/>
</dbReference>
<evidence type="ECO:0000259" key="10">
    <source>
        <dbReference type="SMART" id="SM00062"/>
    </source>
</evidence>
<keyword evidence="6 8" id="KW-0456">Lyase</keyword>
<comment type="caution">
    <text evidence="11">The sequence shown here is derived from an EMBL/GenBank/DDBJ whole genome shotgun (WGS) entry which is preliminary data.</text>
</comment>
<dbReference type="GO" id="GO:0008933">
    <property type="term" value="F:peptidoglycan lytic transglycosylase activity"/>
    <property type="evidence" value="ECO:0007669"/>
    <property type="project" value="UniProtKB-UniRule"/>
</dbReference>
<reference evidence="11" key="1">
    <citation type="submission" date="2022-05" db="EMBL/GenBank/DDBJ databases">
        <authorList>
            <person name="Sun H.-N."/>
        </authorList>
    </citation>
    <scope>NUCLEOTIDE SEQUENCE</scope>
    <source>
        <strain evidence="11">HB14</strain>
    </source>
</reference>
<comment type="similarity">
    <text evidence="8">In the C-terminal section; belongs to the transglycosylase Slt family.</text>
</comment>
<organism evidence="11 12">
    <name type="scientific">Gilvimarinus xylanilyticus</name>
    <dbReference type="NCBI Taxonomy" id="2944139"/>
    <lineage>
        <taxon>Bacteria</taxon>
        <taxon>Pseudomonadati</taxon>
        <taxon>Pseudomonadota</taxon>
        <taxon>Gammaproteobacteria</taxon>
        <taxon>Cellvibrionales</taxon>
        <taxon>Cellvibrionaceae</taxon>
        <taxon>Gilvimarinus</taxon>
    </lineage>
</organism>
<dbReference type="Gene3D" id="3.40.190.10">
    <property type="entry name" value="Periplasmic binding protein-like II"/>
    <property type="match status" value="2"/>
</dbReference>
<evidence type="ECO:0000256" key="4">
    <source>
        <dbReference type="ARBA" id="ARBA00023136"/>
    </source>
</evidence>
<evidence type="ECO:0000313" key="11">
    <source>
        <dbReference type="EMBL" id="MCP8897804.1"/>
    </source>
</evidence>
<dbReference type="CDD" id="cd13403">
    <property type="entry name" value="MLTF-like"/>
    <property type="match status" value="1"/>
</dbReference>
<evidence type="ECO:0000256" key="9">
    <source>
        <dbReference type="SAM" id="MobiDB-lite"/>
    </source>
</evidence>
<comment type="similarity">
    <text evidence="1">Belongs to the transglycosylase Slt family.</text>
</comment>
<gene>
    <name evidence="8 11" type="primary">mltF</name>
    <name evidence="11" type="ORF">M6D89_00675</name>
</gene>
<feature type="active site" evidence="8">
    <location>
        <position position="322"/>
    </location>
</feature>
<comment type="function">
    <text evidence="8">Murein-degrading enzyme that degrades murein glycan strands and insoluble, high-molecular weight murein sacculi, with the concomitant formation of a 1,6-anhydromuramoyl product. Lytic transglycosylases (LTs) play an integral role in the metabolism of the peptidoglycan (PG) sacculus. Their lytic action creates space within the PG sacculus to allow for its expansion as well as for the insertion of various structures such as secretion systems and flagella.</text>
</comment>
<accession>A0A9X2HVJ0</accession>
<feature type="domain" description="Solute-binding protein family 3/N-terminal" evidence="10">
    <location>
        <begin position="52"/>
        <end position="275"/>
    </location>
</feature>
<evidence type="ECO:0000256" key="3">
    <source>
        <dbReference type="ARBA" id="ARBA00022729"/>
    </source>
</evidence>
<dbReference type="InterPro" id="IPR023703">
    <property type="entry name" value="MltF"/>
</dbReference>
<dbReference type="Proteomes" id="UP001139319">
    <property type="component" value="Unassembled WGS sequence"/>
</dbReference>
<keyword evidence="4 8" id="KW-0472">Membrane</keyword>
<comment type="subcellular location">
    <subcellularLocation>
        <location evidence="8">Cell outer membrane</location>
        <topology evidence="8">Peripheral membrane protein</topology>
    </subcellularLocation>
    <text evidence="8">Attached to the inner leaflet of the outer membrane.</text>
</comment>
<dbReference type="SMART" id="SM00062">
    <property type="entry name" value="PBPb"/>
    <property type="match status" value="1"/>
</dbReference>
<comment type="similarity">
    <text evidence="8">In the N-terminal section; belongs to the bacterial solute-binding protein 3 family.</text>
</comment>
<keyword evidence="3 8" id="KW-0732">Signal</keyword>
<comment type="caution">
    <text evidence="8">Lacks conserved residue(s) required for the propagation of feature annotation.</text>
</comment>
<dbReference type="AlphaFoldDB" id="A0A9X2HVJ0"/>
<dbReference type="PANTHER" id="PTHR35936">
    <property type="entry name" value="MEMBRANE-BOUND LYTIC MUREIN TRANSGLYCOSYLASE F"/>
    <property type="match status" value="1"/>
</dbReference>
<reference evidence="11" key="2">
    <citation type="submission" date="2023-01" db="EMBL/GenBank/DDBJ databases">
        <title>Gilvimarinus xylanilyticus HB14 isolated from Caulerpa lentillifera aquaculture base in Hainan, China.</title>
        <authorList>
            <person name="Zhang Y.-J."/>
        </authorList>
    </citation>
    <scope>NUCLEOTIDE SEQUENCE</scope>
    <source>
        <strain evidence="11">HB14</strain>
    </source>
</reference>
<dbReference type="CDD" id="cd01009">
    <property type="entry name" value="PBP2_YfhD_N"/>
    <property type="match status" value="1"/>
</dbReference>
<comment type="domain">
    <text evidence="8">The N-terminal domain does not have lytic activity and probably modulates enzymatic activity. The C-terminal domain is the catalytic active domain.</text>
</comment>
<sequence>MQIQALGNYWRGLPGRIRPKRLLFSSVLLALALLLSASRPPTELEALRESGTLVAISRNGPTTYYEGPEGRTGFEYLLLQGFADYLGVELEIREQESLNKMIRQVANGEAHLAAAGLTVTPQRAQTVRFSPTYLKVTQQLLYRRGTLKPETLGELEGELLVIEGSSHAERLQALKAEYPDLHWREQENLEMIDLMEMVHRGEVDYAMVDSNAYQTNSHIFPKARVAFDLGEPENLAWAFAQGQDNSLFAKAQTYLTEIRKDGSLKALVDELFNSPPPVSTGGALLFTHRIDNRLPQWQELIQTVADEVGLDWQLLAAMSYQESHWDPDAVSHTGVRGLMMLTRTTARELGIKNRQDPKQSMRGGALYFKRLYDRLPQRITDPDRTLLALAAYNVGMSHLEDARILTQRHGGNPDIWVDVEQHLPLLAKRKYYRTLSHGYARGWEPVHYVNNILRYRDIIAWHEQQEQRRLAMAEGTDLTPSEQNDEDEAPDESAPEKEKIAPLSIL</sequence>
<name>A0A9X2HVJ0_9GAMM</name>
<dbReference type="RefSeq" id="WP_253966103.1">
    <property type="nucleotide sequence ID" value="NZ_JAMFTH010000001.1"/>
</dbReference>
<dbReference type="NCBIfam" id="NF008112">
    <property type="entry name" value="PRK10859.1"/>
    <property type="match status" value="1"/>
</dbReference>
<dbReference type="SUPFAM" id="SSF53850">
    <property type="entry name" value="Periplasmic binding protein-like II"/>
    <property type="match status" value="1"/>
</dbReference>
<dbReference type="GO" id="GO:0000270">
    <property type="term" value="P:peptidoglycan metabolic process"/>
    <property type="evidence" value="ECO:0007669"/>
    <property type="project" value="InterPro"/>
</dbReference>
<dbReference type="Pfam" id="PF01464">
    <property type="entry name" value="SLT"/>
    <property type="match status" value="1"/>
</dbReference>
<feature type="compositionally biased region" description="Acidic residues" evidence="9">
    <location>
        <begin position="483"/>
        <end position="493"/>
    </location>
</feature>
<comment type="similarity">
    <text evidence="2">Belongs to the bacterial solute-binding protein 3 family.</text>
</comment>
<feature type="region of interest" description="LT domain" evidence="8">
    <location>
        <begin position="276"/>
        <end position="506"/>
    </location>
</feature>
<dbReference type="InterPro" id="IPR000189">
    <property type="entry name" value="Transglyc_AS"/>
</dbReference>
<keyword evidence="7 8" id="KW-0961">Cell wall biogenesis/degradation</keyword>
<dbReference type="GO" id="GO:0009279">
    <property type="term" value="C:cell outer membrane"/>
    <property type="evidence" value="ECO:0007669"/>
    <property type="project" value="UniProtKB-SubCell"/>
</dbReference>